<keyword evidence="3" id="KW-1185">Reference proteome</keyword>
<dbReference type="EMBL" id="BAAAZY010000010">
    <property type="protein sequence ID" value="GAA4055594.1"/>
    <property type="molecule type" value="Genomic_DNA"/>
</dbReference>
<evidence type="ECO:0000313" key="3">
    <source>
        <dbReference type="Proteomes" id="UP001499984"/>
    </source>
</evidence>
<comment type="caution">
    <text evidence="2">The sequence shown here is derived from an EMBL/GenBank/DDBJ whole genome shotgun (WGS) entry which is preliminary data.</text>
</comment>
<sequence length="100" mass="11115">MDGDDHEINTLMKVHTRRRHDWVTTRPQPSRDRGGADLSRRLPMPARLTPVSPGAGGLEHPQAEAPSVSTAGSRSISKYAIAREHLGKCLNRKPYLGHRE</sequence>
<protein>
    <submittedName>
        <fullName evidence="2">Uncharacterized protein</fullName>
    </submittedName>
</protein>
<evidence type="ECO:0000256" key="1">
    <source>
        <dbReference type="SAM" id="MobiDB-lite"/>
    </source>
</evidence>
<evidence type="ECO:0000313" key="2">
    <source>
        <dbReference type="EMBL" id="GAA4055594.1"/>
    </source>
</evidence>
<name>A0ABP7UYI6_9ACTN</name>
<organism evidence="2 3">
    <name type="scientific">Streptomyces shaanxiensis</name>
    <dbReference type="NCBI Taxonomy" id="653357"/>
    <lineage>
        <taxon>Bacteria</taxon>
        <taxon>Bacillati</taxon>
        <taxon>Actinomycetota</taxon>
        <taxon>Actinomycetes</taxon>
        <taxon>Kitasatosporales</taxon>
        <taxon>Streptomycetaceae</taxon>
        <taxon>Streptomyces</taxon>
    </lineage>
</organism>
<feature type="region of interest" description="Disordered" evidence="1">
    <location>
        <begin position="17"/>
        <end position="73"/>
    </location>
</feature>
<dbReference type="Proteomes" id="UP001499984">
    <property type="component" value="Unassembled WGS sequence"/>
</dbReference>
<accession>A0ABP7UYI6</accession>
<gene>
    <name evidence="2" type="ORF">GCM10022233_29240</name>
</gene>
<feature type="compositionally biased region" description="Basic and acidic residues" evidence="1">
    <location>
        <begin position="29"/>
        <end position="40"/>
    </location>
</feature>
<reference evidence="3" key="1">
    <citation type="journal article" date="2019" name="Int. J. Syst. Evol. Microbiol.">
        <title>The Global Catalogue of Microorganisms (GCM) 10K type strain sequencing project: providing services to taxonomists for standard genome sequencing and annotation.</title>
        <authorList>
            <consortium name="The Broad Institute Genomics Platform"/>
            <consortium name="The Broad Institute Genome Sequencing Center for Infectious Disease"/>
            <person name="Wu L."/>
            <person name="Ma J."/>
        </authorList>
    </citation>
    <scope>NUCLEOTIDE SEQUENCE [LARGE SCALE GENOMIC DNA]</scope>
    <source>
        <strain evidence="3">JCM 16925</strain>
    </source>
</reference>
<proteinExistence type="predicted"/>